<keyword evidence="4 8" id="KW-0238">DNA-binding</keyword>
<dbReference type="GO" id="GO:0003677">
    <property type="term" value="F:DNA binding"/>
    <property type="evidence" value="ECO:0007669"/>
    <property type="project" value="UniProtKB-UniRule"/>
</dbReference>
<evidence type="ECO:0000313" key="12">
    <source>
        <dbReference type="EMBL" id="GAN12587.1"/>
    </source>
</evidence>
<dbReference type="InterPro" id="IPR023459">
    <property type="entry name" value="Tscrpt_elong_fac_GreA/B_fam"/>
</dbReference>
<feature type="domain" description="Transcription elongation factor GreA/GreB C-terminal" evidence="10">
    <location>
        <begin position="84"/>
        <end position="156"/>
    </location>
</feature>
<dbReference type="InterPro" id="IPR036953">
    <property type="entry name" value="GreA/GreB_C_sf"/>
</dbReference>
<protein>
    <recommendedName>
        <fullName evidence="2 8">Transcription elongation factor GreA</fullName>
    </recommendedName>
    <alternativeName>
        <fullName evidence="7 8">Transcript cleavage factor GreA</fullName>
    </alternativeName>
</protein>
<evidence type="ECO:0000256" key="7">
    <source>
        <dbReference type="ARBA" id="ARBA00030776"/>
    </source>
</evidence>
<dbReference type="HAMAP" id="MF_00105">
    <property type="entry name" value="GreA_GreB"/>
    <property type="match status" value="1"/>
</dbReference>
<dbReference type="Pfam" id="PF03449">
    <property type="entry name" value="GreA_GreB_N"/>
    <property type="match status" value="1"/>
</dbReference>
<keyword evidence="8" id="KW-0175">Coiled coil</keyword>
<comment type="caution">
    <text evidence="12">The sequence shown here is derived from an EMBL/GenBank/DDBJ whole genome shotgun (WGS) entry which is preliminary data.</text>
</comment>
<evidence type="ECO:0000256" key="1">
    <source>
        <dbReference type="ARBA" id="ARBA00008213"/>
    </source>
</evidence>
<dbReference type="Gene3D" id="3.10.50.30">
    <property type="entry name" value="Transcription elongation factor, GreA/GreB, C-terminal domain"/>
    <property type="match status" value="1"/>
</dbReference>
<gene>
    <name evidence="8 12" type="primary">greA</name>
    <name evidence="12" type="ORF">SP6_11_00880</name>
</gene>
<dbReference type="EMBL" id="BBJS01000011">
    <property type="protein sequence ID" value="GAN12587.1"/>
    <property type="molecule type" value="Genomic_DNA"/>
</dbReference>
<evidence type="ECO:0000256" key="8">
    <source>
        <dbReference type="HAMAP-Rule" id="MF_00105"/>
    </source>
</evidence>
<reference evidence="12 13" key="1">
    <citation type="submission" date="2014-08" db="EMBL/GenBank/DDBJ databases">
        <title>Whole genome shotgun sequence of Sphingomonas paucimobilis NBRC 13935.</title>
        <authorList>
            <person name="Hosoyama A."/>
            <person name="Hashimoto M."/>
            <person name="Hosoyama Y."/>
            <person name="Noguchi M."/>
            <person name="Uohara A."/>
            <person name="Ohji S."/>
            <person name="Katano-Makiyama Y."/>
            <person name="Ichikawa N."/>
            <person name="Kimura A."/>
            <person name="Yamazoe A."/>
            <person name="Fujita N."/>
        </authorList>
    </citation>
    <scope>NUCLEOTIDE SEQUENCE [LARGE SCALE GENOMIC DNA]</scope>
    <source>
        <strain evidence="12 13">NBRC 13935</strain>
    </source>
</reference>
<dbReference type="InterPro" id="IPR022691">
    <property type="entry name" value="Tscrpt_elong_fac_GreA/B_N"/>
</dbReference>
<evidence type="ECO:0000259" key="11">
    <source>
        <dbReference type="Pfam" id="PF03449"/>
    </source>
</evidence>
<dbReference type="PANTHER" id="PTHR30437:SF4">
    <property type="entry name" value="TRANSCRIPTION ELONGATION FACTOR GREA"/>
    <property type="match status" value="1"/>
</dbReference>
<evidence type="ECO:0000256" key="9">
    <source>
        <dbReference type="RuleBase" id="RU000556"/>
    </source>
</evidence>
<dbReference type="InterPro" id="IPR028624">
    <property type="entry name" value="Tscrpt_elong_fac_GreA/B"/>
</dbReference>
<comment type="function">
    <text evidence="6 8 9">Necessary for efficient RNA polymerase transcription elongation past template-encoded arresting sites. The arresting sites in DNA have the property of trapping a certain fraction of elongating RNA polymerases that pass through, resulting in locked ternary complexes. Cleavage of the nascent transcript by cleavage factors such as GreA or GreB allows the resumption of elongation from the new 3'terminus. GreA releases sequences of 2 to 3 nucleotides.</text>
</comment>
<evidence type="ECO:0000256" key="3">
    <source>
        <dbReference type="ARBA" id="ARBA00023015"/>
    </source>
</evidence>
<evidence type="ECO:0000256" key="4">
    <source>
        <dbReference type="ARBA" id="ARBA00023125"/>
    </source>
</evidence>
<feature type="coiled-coil region" evidence="8">
    <location>
        <begin position="7"/>
        <end position="41"/>
    </location>
</feature>
<evidence type="ECO:0000256" key="2">
    <source>
        <dbReference type="ARBA" id="ARBA00013729"/>
    </source>
</evidence>
<dbReference type="AlphaFoldDB" id="A0A0C9N8S9"/>
<evidence type="ECO:0000256" key="6">
    <source>
        <dbReference type="ARBA" id="ARBA00024916"/>
    </source>
</evidence>
<dbReference type="SUPFAM" id="SSF54534">
    <property type="entry name" value="FKBP-like"/>
    <property type="match status" value="1"/>
</dbReference>
<evidence type="ECO:0000256" key="5">
    <source>
        <dbReference type="ARBA" id="ARBA00023163"/>
    </source>
</evidence>
<dbReference type="GO" id="GO:0006354">
    <property type="term" value="P:DNA-templated transcription elongation"/>
    <property type="evidence" value="ECO:0007669"/>
    <property type="project" value="TreeGrafter"/>
</dbReference>
<dbReference type="InterPro" id="IPR001437">
    <property type="entry name" value="Tscrpt_elong_fac_GreA/B_C"/>
</dbReference>
<dbReference type="GO" id="GO:0032784">
    <property type="term" value="P:regulation of DNA-templated transcription elongation"/>
    <property type="evidence" value="ECO:0007669"/>
    <property type="project" value="UniProtKB-UniRule"/>
</dbReference>
<dbReference type="GO" id="GO:0070063">
    <property type="term" value="F:RNA polymerase binding"/>
    <property type="evidence" value="ECO:0007669"/>
    <property type="project" value="InterPro"/>
</dbReference>
<organism evidence="12 13">
    <name type="scientific">Sphingomonas paucimobilis NBRC 13935</name>
    <dbReference type="NCBI Taxonomy" id="1219050"/>
    <lineage>
        <taxon>Bacteria</taxon>
        <taxon>Pseudomonadati</taxon>
        <taxon>Pseudomonadota</taxon>
        <taxon>Alphaproteobacteria</taxon>
        <taxon>Sphingomonadales</taxon>
        <taxon>Sphingomonadaceae</taxon>
        <taxon>Sphingomonas</taxon>
    </lineage>
</organism>
<dbReference type="FunFam" id="3.10.50.30:FF:000001">
    <property type="entry name" value="Transcription elongation factor GreA"/>
    <property type="match status" value="1"/>
</dbReference>
<dbReference type="FunFam" id="1.10.287.180:FF:000001">
    <property type="entry name" value="Transcription elongation factor GreA"/>
    <property type="match status" value="1"/>
</dbReference>
<dbReference type="NCBIfam" id="NF001264">
    <property type="entry name" value="PRK00226.1-5"/>
    <property type="match status" value="1"/>
</dbReference>
<dbReference type="NCBIfam" id="TIGR01462">
    <property type="entry name" value="greA"/>
    <property type="match status" value="1"/>
</dbReference>
<accession>A0A0C9N8S9</accession>
<name>A0A0C9N8S9_SPHPI</name>
<keyword evidence="3 8" id="KW-0805">Transcription regulation</keyword>
<dbReference type="SUPFAM" id="SSF46557">
    <property type="entry name" value="GreA transcript cleavage protein, N-terminal domain"/>
    <property type="match status" value="1"/>
</dbReference>
<keyword evidence="5 8" id="KW-0804">Transcription</keyword>
<comment type="similarity">
    <text evidence="1 8 9">Belongs to the GreA/GreB family.</text>
</comment>
<dbReference type="Gene3D" id="1.10.287.180">
    <property type="entry name" value="Transcription elongation factor, GreA/GreB, N-terminal domain"/>
    <property type="match status" value="1"/>
</dbReference>
<dbReference type="InterPro" id="IPR006359">
    <property type="entry name" value="Tscrpt_elong_fac_GreA"/>
</dbReference>
<dbReference type="RefSeq" id="WP_007404021.1">
    <property type="nucleotide sequence ID" value="NZ_BBJS01000011.1"/>
</dbReference>
<dbReference type="InterPro" id="IPR036805">
    <property type="entry name" value="Tscrpt_elong_fac_GreA/B_N_sf"/>
</dbReference>
<dbReference type="NCBIfam" id="NF001261">
    <property type="entry name" value="PRK00226.1-2"/>
    <property type="match status" value="1"/>
</dbReference>
<keyword evidence="13" id="KW-1185">Reference proteome</keyword>
<dbReference type="PIRSF" id="PIRSF006092">
    <property type="entry name" value="GreA_GreB"/>
    <property type="match status" value="1"/>
</dbReference>
<dbReference type="PANTHER" id="PTHR30437">
    <property type="entry name" value="TRANSCRIPTION ELONGATION FACTOR GREA"/>
    <property type="match status" value="1"/>
</dbReference>
<dbReference type="GeneID" id="78526236"/>
<feature type="domain" description="Transcription elongation factor GreA/GreB N-terminal" evidence="11">
    <location>
        <begin position="8"/>
        <end position="76"/>
    </location>
</feature>
<dbReference type="Proteomes" id="UP000032025">
    <property type="component" value="Unassembled WGS sequence"/>
</dbReference>
<dbReference type="NCBIfam" id="NF001263">
    <property type="entry name" value="PRK00226.1-4"/>
    <property type="match status" value="1"/>
</dbReference>
<sequence>MATVEKMPMLQEGYDKLTQDLRRLKEERPQIVDAIEEARAHGDLSENAEYHAAKERQGQIEASIADIEDKLSRAQIIDPKDLSGDKIVFGATVTLLDEDDKPVKYQIVGQTEADAKTGRISYNSPLGRALIGRKVEEEVEVTVPSGDRYYLVSKIEFI</sequence>
<proteinExistence type="inferred from homology"/>
<evidence type="ECO:0000259" key="10">
    <source>
        <dbReference type="Pfam" id="PF01272"/>
    </source>
</evidence>
<dbReference type="Pfam" id="PF01272">
    <property type="entry name" value="GreA_GreB"/>
    <property type="match status" value="1"/>
</dbReference>
<evidence type="ECO:0000313" key="13">
    <source>
        <dbReference type="Proteomes" id="UP000032025"/>
    </source>
</evidence>